<evidence type="ECO:0000313" key="6">
    <source>
        <dbReference type="EMBL" id="MFB9716386.1"/>
    </source>
</evidence>
<proteinExistence type="predicted"/>
<dbReference type="Proteomes" id="UP001589536">
    <property type="component" value="Unassembled WGS sequence"/>
</dbReference>
<dbReference type="NCBIfam" id="NF047744">
    <property type="entry name" value="CG0192_rel"/>
    <property type="match status" value="1"/>
</dbReference>
<keyword evidence="4" id="KW-0067">ATP-binding</keyword>
<evidence type="ECO:0000259" key="5">
    <source>
        <dbReference type="Pfam" id="PF18085"/>
    </source>
</evidence>
<feature type="domain" description="Maltokinase N-terminal cap" evidence="5">
    <location>
        <begin position="20"/>
        <end position="102"/>
    </location>
</feature>
<reference evidence="6 7" key="1">
    <citation type="submission" date="2024-09" db="EMBL/GenBank/DDBJ databases">
        <authorList>
            <person name="Sun Q."/>
            <person name="Mori K."/>
        </authorList>
    </citation>
    <scope>NUCLEOTIDE SEQUENCE [LARGE SCALE GENOMIC DNA]</scope>
    <source>
        <strain evidence="6 7">JCM 13519</strain>
    </source>
</reference>
<evidence type="ECO:0000313" key="7">
    <source>
        <dbReference type="Proteomes" id="UP001589536"/>
    </source>
</evidence>
<evidence type="ECO:0000256" key="1">
    <source>
        <dbReference type="ARBA" id="ARBA00022679"/>
    </source>
</evidence>
<accession>A0ABV5UW18</accession>
<gene>
    <name evidence="6" type="ORF">ACFFPI_20005</name>
</gene>
<keyword evidence="7" id="KW-1185">Reference proteome</keyword>
<dbReference type="InterPro" id="IPR040999">
    <property type="entry name" value="Mak_N_cap"/>
</dbReference>
<evidence type="ECO:0000256" key="4">
    <source>
        <dbReference type="ARBA" id="ARBA00022840"/>
    </source>
</evidence>
<keyword evidence="2" id="KW-0547">Nucleotide-binding</keyword>
<protein>
    <recommendedName>
        <fullName evidence="5">Maltokinase N-terminal cap domain-containing protein</fullName>
    </recommendedName>
</protein>
<dbReference type="RefSeq" id="WP_345033283.1">
    <property type="nucleotide sequence ID" value="NZ_BAABED010000001.1"/>
</dbReference>
<evidence type="ECO:0000256" key="2">
    <source>
        <dbReference type="ARBA" id="ARBA00022741"/>
    </source>
</evidence>
<keyword evidence="3" id="KW-0418">Kinase</keyword>
<organism evidence="6 7">
    <name type="scientific">Arthrobacter methylotrophus</name>
    <dbReference type="NCBI Taxonomy" id="121291"/>
    <lineage>
        <taxon>Bacteria</taxon>
        <taxon>Bacillati</taxon>
        <taxon>Actinomycetota</taxon>
        <taxon>Actinomycetes</taxon>
        <taxon>Micrococcales</taxon>
        <taxon>Micrococcaceae</taxon>
        <taxon>Arthrobacter</taxon>
    </lineage>
</organism>
<sequence length="213" mass="22682">MAIIHRATLRPSKLELIEKYLPQQPWFTKDGSAQPELLGAYRFEDPDGEVGLETHLLSHGGKVYQIPLSYRGSELVGAGDSLLGTMEHSVLGRRWVYDACADPVYVAALATAILTGQREAKQFVEVDGALEPRTSSVKVQGSGASGTDVPVLSPAVPRTEDGITSIDAGELTLLVHRILDPGAQRGPLNGKETLSGTWADQGSPVLLATLSLA</sequence>
<dbReference type="EMBL" id="JBHMBH010000050">
    <property type="protein sequence ID" value="MFB9716386.1"/>
    <property type="molecule type" value="Genomic_DNA"/>
</dbReference>
<keyword evidence="1" id="KW-0808">Transferase</keyword>
<name>A0ABV5UW18_9MICC</name>
<dbReference type="Pfam" id="PF18085">
    <property type="entry name" value="Mak_N_cap"/>
    <property type="match status" value="1"/>
</dbReference>
<comment type="caution">
    <text evidence="6">The sequence shown here is derived from an EMBL/GenBank/DDBJ whole genome shotgun (WGS) entry which is preliminary data.</text>
</comment>
<evidence type="ECO:0000256" key="3">
    <source>
        <dbReference type="ARBA" id="ARBA00022777"/>
    </source>
</evidence>